<dbReference type="EMBL" id="CP047656">
    <property type="protein sequence ID" value="QHJ10825.1"/>
    <property type="molecule type" value="Genomic_DNA"/>
</dbReference>
<feature type="domain" description="J" evidence="2">
    <location>
        <begin position="153"/>
        <end position="206"/>
    </location>
</feature>
<dbReference type="RefSeq" id="WP_254700727.1">
    <property type="nucleotide sequence ID" value="NZ_CP047656.1"/>
</dbReference>
<dbReference type="SUPFAM" id="SSF46565">
    <property type="entry name" value="Chaperone J-domain"/>
    <property type="match status" value="1"/>
</dbReference>
<dbReference type="CDD" id="cd06257">
    <property type="entry name" value="DnaJ"/>
    <property type="match status" value="1"/>
</dbReference>
<dbReference type="SMART" id="SM00271">
    <property type="entry name" value="DnaJ"/>
    <property type="match status" value="1"/>
</dbReference>
<sequence>MLRHPTGICEYDLLRCLQATDKSCSQQVGEASKTLTDHTFSSLNFTDSLSLFQNHFVLFNGLYQLRQIWQKERIGDIDIHTLNILPLPYQEKMNAQGLTKSEPLAEYYLDWDNLINTSAANVNSLLSGFWQQFFAVEYGLGAKAKIDQKQLEESYARLGLGINAQLKEVKRQYLRLIHQNHPDKGGDTEAAQSIQAAYAYICQNRRLPAIKKPC</sequence>
<evidence type="ECO:0000259" key="2">
    <source>
        <dbReference type="PROSITE" id="PS50076"/>
    </source>
</evidence>
<dbReference type="PROSITE" id="PS50076">
    <property type="entry name" value="DNAJ_2"/>
    <property type="match status" value="1"/>
</dbReference>
<evidence type="ECO:0000313" key="4">
    <source>
        <dbReference type="Proteomes" id="UP000464524"/>
    </source>
</evidence>
<dbReference type="Pfam" id="PF00226">
    <property type="entry name" value="DnaJ"/>
    <property type="match status" value="1"/>
</dbReference>
<organism evidence="3 4">
    <name type="scientific">Paraglaciecola mesophila</name>
    <dbReference type="NCBI Taxonomy" id="197222"/>
    <lineage>
        <taxon>Bacteria</taxon>
        <taxon>Pseudomonadati</taxon>
        <taxon>Pseudomonadota</taxon>
        <taxon>Gammaproteobacteria</taxon>
        <taxon>Alteromonadales</taxon>
        <taxon>Alteromonadaceae</taxon>
        <taxon>Paraglaciecola</taxon>
    </lineage>
</organism>
<dbReference type="Proteomes" id="UP000464524">
    <property type="component" value="Chromosome"/>
</dbReference>
<reference evidence="3 4" key="1">
    <citation type="submission" date="2019-12" db="EMBL/GenBank/DDBJ databases">
        <title>Genome sequencing and assembly of endphytes of Porphyra tenera.</title>
        <authorList>
            <person name="Park J.M."/>
            <person name="Shin R."/>
            <person name="Jo S.H."/>
        </authorList>
    </citation>
    <scope>NUCLEOTIDE SEQUENCE [LARGE SCALE GENOMIC DNA]</scope>
    <source>
        <strain evidence="3 4">GPM4</strain>
    </source>
</reference>
<name>A0A857JFP5_9ALTE</name>
<dbReference type="Pfam" id="PF12339">
    <property type="entry name" value="DNAJ_related"/>
    <property type="match status" value="1"/>
</dbReference>
<dbReference type="AlphaFoldDB" id="A0A857JFP5"/>
<proteinExistence type="predicted"/>
<dbReference type="InterPro" id="IPR021059">
    <property type="entry name" value="DnaJ-related_N"/>
</dbReference>
<dbReference type="Gene3D" id="1.10.287.110">
    <property type="entry name" value="DnaJ domain"/>
    <property type="match status" value="1"/>
</dbReference>
<evidence type="ECO:0000313" key="3">
    <source>
        <dbReference type="EMBL" id="QHJ10825.1"/>
    </source>
</evidence>
<accession>A0A857JFP5</accession>
<keyword evidence="1" id="KW-0143">Chaperone</keyword>
<evidence type="ECO:0000256" key="1">
    <source>
        <dbReference type="ARBA" id="ARBA00023186"/>
    </source>
</evidence>
<protein>
    <submittedName>
        <fullName evidence="3">DnaJ-like protein DjlA</fullName>
    </submittedName>
</protein>
<dbReference type="KEGG" id="pmes:FX988_01046"/>
<keyword evidence="4" id="KW-1185">Reference proteome</keyword>
<gene>
    <name evidence="3" type="ORF">FX988_01046</name>
</gene>
<dbReference type="InterPro" id="IPR001623">
    <property type="entry name" value="DnaJ_domain"/>
</dbReference>
<dbReference type="InterPro" id="IPR036869">
    <property type="entry name" value="J_dom_sf"/>
</dbReference>